<dbReference type="Gene3D" id="1.10.760.10">
    <property type="entry name" value="Cytochrome c-like domain"/>
    <property type="match status" value="1"/>
</dbReference>
<evidence type="ECO:0000313" key="6">
    <source>
        <dbReference type="EMBL" id="WAJ70862.1"/>
    </source>
</evidence>
<dbReference type="PANTHER" id="PTHR30600:SF9">
    <property type="entry name" value="BLR7738 PROTEIN"/>
    <property type="match status" value="1"/>
</dbReference>
<keyword evidence="2 4" id="KW-0479">Metal-binding</keyword>
<keyword evidence="6" id="KW-0575">Peroxidase</keyword>
<evidence type="ECO:0000256" key="2">
    <source>
        <dbReference type="ARBA" id="ARBA00022723"/>
    </source>
</evidence>
<dbReference type="RefSeq" id="WP_268075207.1">
    <property type="nucleotide sequence ID" value="NZ_CP109965.1"/>
</dbReference>
<dbReference type="EMBL" id="CP109965">
    <property type="protein sequence ID" value="WAJ70862.1"/>
    <property type="molecule type" value="Genomic_DNA"/>
</dbReference>
<organism evidence="6 7">
    <name type="scientific">Catenovulum adriaticum</name>
    <dbReference type="NCBI Taxonomy" id="2984846"/>
    <lineage>
        <taxon>Bacteria</taxon>
        <taxon>Pseudomonadati</taxon>
        <taxon>Pseudomonadota</taxon>
        <taxon>Gammaproteobacteria</taxon>
        <taxon>Alteromonadales</taxon>
        <taxon>Alteromonadaceae</taxon>
        <taxon>Catenovulum</taxon>
    </lineage>
</organism>
<dbReference type="InterPro" id="IPR009056">
    <property type="entry name" value="Cyt_c-like_dom"/>
</dbReference>
<dbReference type="InterPro" id="IPR051395">
    <property type="entry name" value="Cytochrome_c_Peroxidase/MauG"/>
</dbReference>
<evidence type="ECO:0000256" key="3">
    <source>
        <dbReference type="ARBA" id="ARBA00023004"/>
    </source>
</evidence>
<proteinExistence type="predicted"/>
<dbReference type="InterPro" id="IPR047758">
    <property type="entry name" value="CytoC_perox"/>
</dbReference>
<keyword evidence="7" id="KW-1185">Reference proteome</keyword>
<dbReference type="PANTHER" id="PTHR30600">
    <property type="entry name" value="CYTOCHROME C PEROXIDASE-RELATED"/>
    <property type="match status" value="1"/>
</dbReference>
<evidence type="ECO:0000256" key="4">
    <source>
        <dbReference type="PROSITE-ProRule" id="PRU00433"/>
    </source>
</evidence>
<dbReference type="Pfam" id="PF21419">
    <property type="entry name" value="RoxA-like_Cyt-c"/>
    <property type="match status" value="1"/>
</dbReference>
<dbReference type="GO" id="GO:0004601">
    <property type="term" value="F:peroxidase activity"/>
    <property type="evidence" value="ECO:0007669"/>
    <property type="project" value="UniProtKB-KW"/>
</dbReference>
<evidence type="ECO:0000256" key="1">
    <source>
        <dbReference type="ARBA" id="ARBA00022617"/>
    </source>
</evidence>
<dbReference type="SUPFAM" id="SSF46626">
    <property type="entry name" value="Cytochrome c"/>
    <property type="match status" value="1"/>
</dbReference>
<protein>
    <submittedName>
        <fullName evidence="6">Di-heme-cytochrome C peroxidase</fullName>
    </submittedName>
</protein>
<dbReference type="NCBIfam" id="NF040606">
    <property type="entry name" value="CytoC_perox"/>
    <property type="match status" value="1"/>
</dbReference>
<dbReference type="InterPro" id="IPR036909">
    <property type="entry name" value="Cyt_c-like_dom_sf"/>
</dbReference>
<sequence length="436" mass="48865">MQHVINKKQLTAVIEQSFDAEMAAQLKQQLAQQLISSTDMVHLFDKLVSTFHLTAHNNQLPQDLAKLKTLKQALFNQPDAPVSYPFLWDIAQHDYVQWNGIAANSGVGAIGRNSGEVMGVFATLDWQETDRSSLATWIGGQSKQNENGKLINFRSSIDVDNLRLLESQLAELTSPKWPETVLPKIDQQKAKLGKKLFNQHCQSCHQNIERDNPSRKIVAQMTQLDNIKTDRKMALNGATYQGKSGILEGIYLSTDVGNILIQEEAAVASILTSATKNVVATPDPDKWAPTRFFNWIYNLMVTAFDNTIKSSVKRGDYQPDTTQNPYASLLAYKARPLNGIWATAPYLHNGSVPSLYDLLLPKCEADNDIQTQCRPNQFTVGSRYYDPKKVGFISSGYLGFEFKTDKVANSNAGHNYATTQLSDPQRWQLVEYMKTL</sequence>
<keyword evidence="6" id="KW-0560">Oxidoreductase</keyword>
<accession>A0ABY7ANL9</accession>
<gene>
    <name evidence="6" type="ORF">OLW01_03365</name>
</gene>
<dbReference type="PROSITE" id="PS51007">
    <property type="entry name" value="CYTC"/>
    <property type="match status" value="1"/>
</dbReference>
<evidence type="ECO:0000313" key="7">
    <source>
        <dbReference type="Proteomes" id="UP001163726"/>
    </source>
</evidence>
<name>A0ABY7ANL9_9ALTE</name>
<keyword evidence="3 4" id="KW-0408">Iron</keyword>
<dbReference type="Proteomes" id="UP001163726">
    <property type="component" value="Chromosome"/>
</dbReference>
<evidence type="ECO:0000259" key="5">
    <source>
        <dbReference type="PROSITE" id="PS51007"/>
    </source>
</evidence>
<reference evidence="6" key="1">
    <citation type="submission" date="2022-10" db="EMBL/GenBank/DDBJ databases">
        <title>Catenovulum adriacola sp. nov. isolated in the Harbour of Susak.</title>
        <authorList>
            <person name="Schoch T."/>
            <person name="Reich S.J."/>
            <person name="Stoeferle S."/>
            <person name="Flaiz M."/>
            <person name="Kazda M."/>
            <person name="Riedel C.U."/>
            <person name="Duerre P."/>
        </authorList>
    </citation>
    <scope>NUCLEOTIDE SEQUENCE</scope>
    <source>
        <strain evidence="6">TS8</strain>
    </source>
</reference>
<keyword evidence="1 4" id="KW-0349">Heme</keyword>
<feature type="domain" description="Cytochrome c" evidence="5">
    <location>
        <begin position="188"/>
        <end position="275"/>
    </location>
</feature>